<organism evidence="6 7">
    <name type="scientific">Anaerotignum lactatifermentans</name>
    <dbReference type="NCBI Taxonomy" id="160404"/>
    <lineage>
        <taxon>Bacteria</taxon>
        <taxon>Bacillati</taxon>
        <taxon>Bacillota</taxon>
        <taxon>Clostridia</taxon>
        <taxon>Lachnospirales</taxon>
        <taxon>Anaerotignaceae</taxon>
        <taxon>Anaerotignum</taxon>
    </lineage>
</organism>
<evidence type="ECO:0000259" key="4">
    <source>
        <dbReference type="Pfam" id="PF01948"/>
    </source>
</evidence>
<dbReference type="InterPro" id="IPR002801">
    <property type="entry name" value="Asp_carbamoylTrfase_reg"/>
</dbReference>
<dbReference type="SUPFAM" id="SSF54893">
    <property type="entry name" value="Aspartate carbamoyltransferase, Regulatory-chain, N-terminal domain"/>
    <property type="match status" value="1"/>
</dbReference>
<dbReference type="Gene3D" id="2.30.30.20">
    <property type="entry name" value="Aspartate carbamoyltransferase regulatory subunit, C-terminal domain"/>
    <property type="match status" value="1"/>
</dbReference>
<sequence length="141" mass="16365">MHIDEIQNGIVIDHITAGKSLEIYHFLHLEELDCSVALLRNVVSQKMGRKDIIKIDQVLDIDLGVLGYMDPNITISIIKNGQKVDKFHPELPEQICDVITCKNPRCITSVEQEIKHIFKLTDRERRIYRCIYCESEAKKKF</sequence>
<evidence type="ECO:0000313" key="6">
    <source>
        <dbReference type="EMBL" id="MBM6877509.1"/>
    </source>
</evidence>
<dbReference type="PANTHER" id="PTHR35805">
    <property type="entry name" value="ASPARTATE CARBAMOYLTRANSFERASE REGULATORY CHAIN"/>
    <property type="match status" value="1"/>
</dbReference>
<evidence type="ECO:0000313" key="7">
    <source>
        <dbReference type="Proteomes" id="UP000729290"/>
    </source>
</evidence>
<evidence type="ECO:0000259" key="5">
    <source>
        <dbReference type="Pfam" id="PF02748"/>
    </source>
</evidence>
<proteinExistence type="predicted"/>
<keyword evidence="7" id="KW-1185">Reference proteome</keyword>
<keyword evidence="3" id="KW-0665">Pyrimidine biosynthesis</keyword>
<feature type="domain" description="Aspartate carbamoyltransferase regulatory subunit C-terminal" evidence="5">
    <location>
        <begin position="95"/>
        <end position="139"/>
    </location>
</feature>
<name>A0ABS2G7S9_9FIRM</name>
<reference evidence="6 7" key="1">
    <citation type="journal article" date="2021" name="Sci. Rep.">
        <title>The distribution of antibiotic resistance genes in chicken gut microbiota commensals.</title>
        <authorList>
            <person name="Juricova H."/>
            <person name="Matiasovicova J."/>
            <person name="Kubasova T."/>
            <person name="Cejkova D."/>
            <person name="Rychlik I."/>
        </authorList>
    </citation>
    <scope>NUCLEOTIDE SEQUENCE [LARGE SCALE GENOMIC DNA]</scope>
    <source>
        <strain evidence="6 7">An431b</strain>
    </source>
</reference>
<dbReference type="Pfam" id="PF01948">
    <property type="entry name" value="PyrI"/>
    <property type="match status" value="1"/>
</dbReference>
<evidence type="ECO:0000256" key="2">
    <source>
        <dbReference type="ARBA" id="ARBA00022833"/>
    </source>
</evidence>
<dbReference type="InterPro" id="IPR036792">
    <property type="entry name" value="Asp_carbatrfase_reg_C_sf"/>
</dbReference>
<dbReference type="InterPro" id="IPR020542">
    <property type="entry name" value="Asp_carbamoyltrfase_reg_C"/>
</dbReference>
<protein>
    <submittedName>
        <fullName evidence="6">Aspartate carbamoyltransferase regulatory subunit</fullName>
    </submittedName>
</protein>
<comment type="caution">
    <text evidence="6">The sequence shown here is derived from an EMBL/GenBank/DDBJ whole genome shotgun (WGS) entry which is preliminary data.</text>
</comment>
<dbReference type="NCBIfam" id="NF002063">
    <property type="entry name" value="PRK00893.1-3"/>
    <property type="match status" value="1"/>
</dbReference>
<dbReference type="Gene3D" id="3.30.70.140">
    <property type="entry name" value="Aspartate carbamoyltransferase regulatory subunit, N-terminal domain"/>
    <property type="match status" value="1"/>
</dbReference>
<keyword evidence="1" id="KW-0479">Metal-binding</keyword>
<dbReference type="RefSeq" id="WP_205133462.1">
    <property type="nucleotide sequence ID" value="NZ_JACSNT010000006.1"/>
</dbReference>
<dbReference type="PANTHER" id="PTHR35805:SF1">
    <property type="entry name" value="ASPARTATE CARBAMOYLTRANSFERASE REGULATORY CHAIN"/>
    <property type="match status" value="1"/>
</dbReference>
<dbReference type="InterPro" id="IPR020545">
    <property type="entry name" value="Asp_carbamoyltransf_reg_N"/>
</dbReference>
<evidence type="ECO:0000256" key="3">
    <source>
        <dbReference type="ARBA" id="ARBA00022975"/>
    </source>
</evidence>
<evidence type="ECO:0000256" key="1">
    <source>
        <dbReference type="ARBA" id="ARBA00022723"/>
    </source>
</evidence>
<accession>A0ABS2G7S9</accession>
<dbReference type="Pfam" id="PF02748">
    <property type="entry name" value="PyrI_C"/>
    <property type="match status" value="1"/>
</dbReference>
<dbReference type="EMBL" id="JACSNV010000005">
    <property type="protein sequence ID" value="MBM6877509.1"/>
    <property type="molecule type" value="Genomic_DNA"/>
</dbReference>
<gene>
    <name evidence="6" type="ORF">H9X83_04985</name>
</gene>
<dbReference type="InterPro" id="IPR036793">
    <property type="entry name" value="Asp_carbatrfase_reg_N_sf"/>
</dbReference>
<keyword evidence="2" id="KW-0862">Zinc</keyword>
<feature type="domain" description="Aspartate carbamoyltransferase regulatory subunit N-terminal" evidence="4">
    <location>
        <begin position="2"/>
        <end position="88"/>
    </location>
</feature>
<dbReference type="SUPFAM" id="SSF57825">
    <property type="entry name" value="Aspartate carbamoyltransferase, Regulatory-chain, C-terminal domain"/>
    <property type="match status" value="1"/>
</dbReference>
<dbReference type="Proteomes" id="UP000729290">
    <property type="component" value="Unassembled WGS sequence"/>
</dbReference>